<dbReference type="Pfam" id="PF20067">
    <property type="entry name" value="SSL_N"/>
    <property type="match status" value="2"/>
</dbReference>
<proteinExistence type="inferred from homology"/>
<dbReference type="PANTHER" id="PTHR10426">
    <property type="entry name" value="STRICTOSIDINE SYNTHASE-RELATED"/>
    <property type="match status" value="1"/>
</dbReference>
<gene>
    <name evidence="6" type="primary">LOC106166021</name>
</gene>
<evidence type="ECO:0000313" key="6">
    <source>
        <dbReference type="RefSeq" id="XP_013399873.1"/>
    </source>
</evidence>
<reference evidence="6" key="1">
    <citation type="submission" date="2025-08" db="UniProtKB">
        <authorList>
            <consortium name="RefSeq"/>
        </authorList>
    </citation>
    <scope>IDENTIFICATION</scope>
    <source>
        <tissue evidence="6">Gonads</tissue>
    </source>
</reference>
<dbReference type="InterPro" id="IPR018119">
    <property type="entry name" value="Strictosidine_synth_cons-reg"/>
</dbReference>
<sequence>MESKKHYVIAVTVAVLACVALYLYPSPIQPEPFTYPPAPRLEGALAVNYKLQKAERWFEGRLAGPESFTVDKNGYIYTGLNDGRLVRFHGNHLEELGRTGQNLTECGTLAYEPMCGRPKGMKIGPDGHLYFVDAYQGLMRLNLPSQEMETLVPSENGSEGLPFRFLNGLDVSKDGVVYFTDSTPKWQRNQYKYAVLETNAMGRLLAYNVKTRKVRTLLTGLYLANGVAVSSDQSYVLVVEMTAARITKLHLKGSKAGVREILAENLPGYPDNINPTPQGTFYVGLTALRFEGMSRFGPFVDLTAPFPGLKRFIAKVAARQVYYFRESKKHYVIAVTVAVLACVALYLYPSPIQPEPFTYPPAPRLEGALAVNYKLQKAERWFEGRLAGPESFTVDKNGYIYTGLNDGRLVRFRGNHLEELGRTGQNLTECGTLAYEPMCGRPKGMKIGPDGHLYFVDAYQGLMRLNLPSQEMETLVPSENGSEGLPFRFLNGLDVSKDGVVYFTDSTPKWQRNQYKYAVLETNAMGRLLAYNVKTRKVRTLLTGLYLANGVAVSTDQSYVLVVEMTAARITKLHLRGSKAGVREILAENLPGYPDNINPTPQGTFYVGLTALRFEGMSRFGPFVDLTAPFPGLKRFIAKVTPLRLYDYFISKRAMFIEIDQNGEIVQSFHDPDGSVIGYVAEAFPHDGKIFLGHFSQPYIGVLSMDKL</sequence>
<dbReference type="PROSITE" id="PS51257">
    <property type="entry name" value="PROKAR_LIPOPROTEIN"/>
    <property type="match status" value="1"/>
</dbReference>
<organism evidence="5 6">
    <name type="scientific">Lingula anatina</name>
    <name type="common">Brachiopod</name>
    <name type="synonym">Lingula unguis</name>
    <dbReference type="NCBI Taxonomy" id="7574"/>
    <lineage>
        <taxon>Eukaryota</taxon>
        <taxon>Metazoa</taxon>
        <taxon>Spiralia</taxon>
        <taxon>Lophotrochozoa</taxon>
        <taxon>Brachiopoda</taxon>
        <taxon>Linguliformea</taxon>
        <taxon>Lingulata</taxon>
        <taxon>Lingulida</taxon>
        <taxon>Linguloidea</taxon>
        <taxon>Lingulidae</taxon>
        <taxon>Lingula</taxon>
    </lineage>
</organism>
<evidence type="ECO:0000256" key="3">
    <source>
        <dbReference type="SAM" id="Phobius"/>
    </source>
</evidence>
<keyword evidence="3" id="KW-0472">Membrane</keyword>
<keyword evidence="5" id="KW-1185">Reference proteome</keyword>
<feature type="domain" description="Strictosidine synthase conserved region" evidence="4">
    <location>
        <begin position="491"/>
        <end position="576"/>
    </location>
</feature>
<evidence type="ECO:0000259" key="4">
    <source>
        <dbReference type="Pfam" id="PF03088"/>
    </source>
</evidence>
<dbReference type="SUPFAM" id="SSF63829">
    <property type="entry name" value="Calcium-dependent phosphotriesterase"/>
    <property type="match status" value="2"/>
</dbReference>
<dbReference type="InParanoid" id="A0A1S3IP68"/>
<comment type="similarity">
    <text evidence="1">Belongs to the strictosidine synthase family.</text>
</comment>
<dbReference type="Pfam" id="PF03088">
    <property type="entry name" value="Str_synth"/>
    <property type="match status" value="2"/>
</dbReference>
<keyword evidence="3" id="KW-0812">Transmembrane</keyword>
<dbReference type="OrthoDB" id="5307922at2759"/>
<keyword evidence="2" id="KW-0325">Glycoprotein</keyword>
<dbReference type="KEGG" id="lak:106166021"/>
<dbReference type="Gene3D" id="2.120.10.30">
    <property type="entry name" value="TolB, C-terminal domain"/>
    <property type="match status" value="2"/>
</dbReference>
<accession>A0A1S3IP68</accession>
<feature type="domain" description="Strictosidine synthase conserved region" evidence="4">
    <location>
        <begin position="167"/>
        <end position="253"/>
    </location>
</feature>
<dbReference type="Proteomes" id="UP000085678">
    <property type="component" value="Unplaced"/>
</dbReference>
<evidence type="ECO:0000256" key="2">
    <source>
        <dbReference type="ARBA" id="ARBA00023180"/>
    </source>
</evidence>
<protein>
    <submittedName>
        <fullName evidence="6">Adipocyte plasma membrane-associated protein</fullName>
    </submittedName>
</protein>
<dbReference type="AlphaFoldDB" id="A0A1S3IP68"/>
<dbReference type="RefSeq" id="XP_013399873.1">
    <property type="nucleotide sequence ID" value="XM_013544419.1"/>
</dbReference>
<evidence type="ECO:0000256" key="1">
    <source>
        <dbReference type="ARBA" id="ARBA00009191"/>
    </source>
</evidence>
<name>A0A1S3IP68_LINAN</name>
<dbReference type="STRING" id="7574.A0A1S3IP68"/>
<dbReference type="InterPro" id="IPR011042">
    <property type="entry name" value="6-blade_b-propeller_TolB-like"/>
</dbReference>
<feature type="transmembrane region" description="Helical" evidence="3">
    <location>
        <begin position="6"/>
        <end position="24"/>
    </location>
</feature>
<dbReference type="GeneID" id="106166021"/>
<evidence type="ECO:0000313" key="5">
    <source>
        <dbReference type="Proteomes" id="UP000085678"/>
    </source>
</evidence>
<dbReference type="GO" id="GO:0016787">
    <property type="term" value="F:hydrolase activity"/>
    <property type="evidence" value="ECO:0007669"/>
    <property type="project" value="TreeGrafter"/>
</dbReference>
<keyword evidence="3" id="KW-1133">Transmembrane helix</keyword>
<dbReference type="GO" id="GO:0012505">
    <property type="term" value="C:endomembrane system"/>
    <property type="evidence" value="ECO:0007669"/>
    <property type="project" value="TreeGrafter"/>
</dbReference>
<dbReference type="PANTHER" id="PTHR10426:SF20">
    <property type="entry name" value="ADIPOCYTE PLASMA MEMBRANE-ASSOCIATED PROTEIN"/>
    <property type="match status" value="1"/>
</dbReference>